<organism evidence="2 3">
    <name type="scientific">Lawsonibacter faecis</name>
    <dbReference type="NCBI Taxonomy" id="2763052"/>
    <lineage>
        <taxon>Bacteria</taxon>
        <taxon>Bacillati</taxon>
        <taxon>Bacillota</taxon>
        <taxon>Clostridia</taxon>
        <taxon>Eubacteriales</taxon>
        <taxon>Oscillospiraceae</taxon>
        <taxon>Lawsonibacter</taxon>
    </lineage>
</organism>
<keyword evidence="3" id="KW-1185">Reference proteome</keyword>
<dbReference type="InterPro" id="IPR035412">
    <property type="entry name" value="Terminase_L_N"/>
</dbReference>
<dbReference type="InterPro" id="IPR027417">
    <property type="entry name" value="P-loop_NTPase"/>
</dbReference>
<comment type="caution">
    <text evidence="2">The sequence shown here is derived from an EMBL/GenBank/DDBJ whole genome shotgun (WGS) entry which is preliminary data.</text>
</comment>
<evidence type="ECO:0000259" key="1">
    <source>
        <dbReference type="Pfam" id="PF04466"/>
    </source>
</evidence>
<name>A0A8J6JK11_9FIRM</name>
<evidence type="ECO:0000313" key="2">
    <source>
        <dbReference type="EMBL" id="MBC5736240.1"/>
    </source>
</evidence>
<evidence type="ECO:0000313" key="3">
    <source>
        <dbReference type="Proteomes" id="UP000607645"/>
    </source>
</evidence>
<gene>
    <name evidence="2" type="ORF">H8S62_04350</name>
</gene>
<dbReference type="AlphaFoldDB" id="A0A8J6JK11"/>
<sequence>MAHRGAPRKAVKGEIKLDLGRPNPKQARFLASNHRYTAYGGARGGGKSWAVRVKGVGGALYYPGIKILMLRRTYPELENTIISPLIELLNTAALDGKPAGDRLFTYNATMRTLFFANGSMIKFGHLQSANAVTEYQGQEYDWIFMDEATHFTEWEFRVLAATLRGVNKIPKRMYLTCNPGGVGHLWVKRLFVERDFRAGENPKDYLFIPATVEDNTALMDHSPDYIQMLDLLPDDLRAAHRYGDWDAMAGQFFAEFRRETHVVKPFLLPQEWPRYRAIDYGLDMFACLWVAVDFGGRAWVYREVQQPGLIVSDAAALMRGLTLPEERIEYTIAPPDLWSTQKDTGRTMAEVFARNGVGLARASNSRVQGWLTLKEYLKPGADGRPNLLVTEDCPCIIRNLPALRHSDKNPSDCATEPHDITHICDALRYFVQFRTLGAIRQAVREEPEERGEDYDDAMCGGAADEGYLMYS</sequence>
<feature type="domain" description="Phage terminase large subunit N-terminal" evidence="1">
    <location>
        <begin position="33"/>
        <end position="220"/>
    </location>
</feature>
<dbReference type="RefSeq" id="WP_186918593.1">
    <property type="nucleotide sequence ID" value="NZ_JACOPQ010000002.1"/>
</dbReference>
<dbReference type="Pfam" id="PF04466">
    <property type="entry name" value="Terminase_3"/>
    <property type="match status" value="1"/>
</dbReference>
<proteinExistence type="predicted"/>
<dbReference type="Gene3D" id="3.30.420.280">
    <property type="match status" value="1"/>
</dbReference>
<accession>A0A8J6JK11</accession>
<dbReference type="Proteomes" id="UP000607645">
    <property type="component" value="Unassembled WGS sequence"/>
</dbReference>
<reference evidence="2" key="1">
    <citation type="submission" date="2020-08" db="EMBL/GenBank/DDBJ databases">
        <title>Genome public.</title>
        <authorList>
            <person name="Liu C."/>
            <person name="Sun Q."/>
        </authorList>
    </citation>
    <scope>NUCLEOTIDE SEQUENCE</scope>
    <source>
        <strain evidence="2">NSJ-52</strain>
    </source>
</reference>
<dbReference type="Gene3D" id="3.40.50.300">
    <property type="entry name" value="P-loop containing nucleotide triphosphate hydrolases"/>
    <property type="match status" value="1"/>
</dbReference>
<dbReference type="EMBL" id="JACOPQ010000002">
    <property type="protein sequence ID" value="MBC5736240.1"/>
    <property type="molecule type" value="Genomic_DNA"/>
</dbReference>
<protein>
    <recommendedName>
        <fullName evidence="1">Phage terminase large subunit N-terminal domain-containing protein</fullName>
    </recommendedName>
</protein>